<dbReference type="SUPFAM" id="SSF51735">
    <property type="entry name" value="NAD(P)-binding Rossmann-fold domains"/>
    <property type="match status" value="1"/>
</dbReference>
<evidence type="ECO:0000256" key="2">
    <source>
        <dbReference type="ARBA" id="ARBA00023002"/>
    </source>
</evidence>
<comment type="caution">
    <text evidence="3">The sequence shown here is derived from an EMBL/GenBank/DDBJ whole genome shotgun (WGS) entry which is preliminary data.</text>
</comment>
<sequence length="248" mass="25178">MSVERADNLDLHPITALVTGATSGIGQAVAKRLAADGMSVIVTGRNVRRGADTVNEITAAGGHARFVAADLEDPAGIDRLAAEVGEVDVLVNNAGHAVWAPTEEMKASDYDAMFAGNVRAPFFLVAAFAPAMAAKGSGSVINIGSMAGSLGLAGGAAYGATKAALASLTRGWTAEYSGRGVRFNTVAPGPVHTRPEARDLFDALARTTAMKRAAEPAEIAEAVAFLVSPKAGYITGATIAVDGGRTAI</sequence>
<organism evidence="3 4">
    <name type="scientific">Streptomyces yokosukanensis</name>
    <dbReference type="NCBI Taxonomy" id="67386"/>
    <lineage>
        <taxon>Bacteria</taxon>
        <taxon>Bacillati</taxon>
        <taxon>Actinomycetota</taxon>
        <taxon>Actinomycetes</taxon>
        <taxon>Kitasatosporales</taxon>
        <taxon>Streptomycetaceae</taxon>
        <taxon>Streptomyces</taxon>
    </lineage>
</organism>
<dbReference type="CDD" id="cd05233">
    <property type="entry name" value="SDR_c"/>
    <property type="match status" value="1"/>
</dbReference>
<dbReference type="Proteomes" id="UP000053127">
    <property type="component" value="Unassembled WGS sequence"/>
</dbReference>
<dbReference type="Gene3D" id="3.40.50.720">
    <property type="entry name" value="NAD(P)-binding Rossmann-like Domain"/>
    <property type="match status" value="1"/>
</dbReference>
<proteinExistence type="inferred from homology"/>
<dbReference type="Pfam" id="PF13561">
    <property type="entry name" value="adh_short_C2"/>
    <property type="match status" value="1"/>
</dbReference>
<evidence type="ECO:0000313" key="3">
    <source>
        <dbReference type="EMBL" id="KUN03580.1"/>
    </source>
</evidence>
<dbReference type="PRINTS" id="PR00080">
    <property type="entry name" value="SDRFAMILY"/>
</dbReference>
<accession>A0A101P275</accession>
<name>A0A101P275_9ACTN</name>
<dbReference type="EMBL" id="LMWN01000033">
    <property type="protein sequence ID" value="KUN03580.1"/>
    <property type="molecule type" value="Genomic_DNA"/>
</dbReference>
<comment type="similarity">
    <text evidence="1">Belongs to the short-chain dehydrogenases/reductases (SDR) family.</text>
</comment>
<dbReference type="AlphaFoldDB" id="A0A101P275"/>
<dbReference type="InterPro" id="IPR036291">
    <property type="entry name" value="NAD(P)-bd_dom_sf"/>
</dbReference>
<dbReference type="OrthoDB" id="286404at2"/>
<keyword evidence="2" id="KW-0560">Oxidoreductase</keyword>
<dbReference type="InterPro" id="IPR002347">
    <property type="entry name" value="SDR_fam"/>
</dbReference>
<keyword evidence="4" id="KW-1185">Reference proteome</keyword>
<dbReference type="GO" id="GO:0016491">
    <property type="term" value="F:oxidoreductase activity"/>
    <property type="evidence" value="ECO:0007669"/>
    <property type="project" value="UniProtKB-KW"/>
</dbReference>
<dbReference type="PRINTS" id="PR00081">
    <property type="entry name" value="GDHRDH"/>
</dbReference>
<protein>
    <submittedName>
        <fullName evidence="3">Short-chain dehydrogenase</fullName>
    </submittedName>
</protein>
<dbReference type="PANTHER" id="PTHR42879">
    <property type="entry name" value="3-OXOACYL-(ACYL-CARRIER-PROTEIN) REDUCTASE"/>
    <property type="match status" value="1"/>
</dbReference>
<dbReference type="FunFam" id="3.40.50.720:FF:000084">
    <property type="entry name" value="Short-chain dehydrogenase reductase"/>
    <property type="match status" value="1"/>
</dbReference>
<evidence type="ECO:0000313" key="4">
    <source>
        <dbReference type="Proteomes" id="UP000053127"/>
    </source>
</evidence>
<gene>
    <name evidence="3" type="ORF">AQI95_24185</name>
</gene>
<dbReference type="RefSeq" id="WP_067127386.1">
    <property type="nucleotide sequence ID" value="NZ_JBFACD010000048.1"/>
</dbReference>
<dbReference type="InterPro" id="IPR050259">
    <property type="entry name" value="SDR"/>
</dbReference>
<dbReference type="PANTHER" id="PTHR42879:SF2">
    <property type="entry name" value="3-OXOACYL-[ACYL-CARRIER-PROTEIN] REDUCTASE FABG"/>
    <property type="match status" value="1"/>
</dbReference>
<dbReference type="STRING" id="67386.AQI95_24185"/>
<evidence type="ECO:0000256" key="1">
    <source>
        <dbReference type="ARBA" id="ARBA00006484"/>
    </source>
</evidence>
<reference evidence="3 4" key="1">
    <citation type="submission" date="2015-10" db="EMBL/GenBank/DDBJ databases">
        <title>Draft genome sequence of Streptomyces yokosukanensis DSM 40224, type strain for the species Streptomyces yokosukanensis.</title>
        <authorList>
            <person name="Ruckert C."/>
            <person name="Winkler A."/>
            <person name="Kalinowski J."/>
            <person name="Kampfer P."/>
            <person name="Glaeser S."/>
        </authorList>
    </citation>
    <scope>NUCLEOTIDE SEQUENCE [LARGE SCALE GENOMIC DNA]</scope>
    <source>
        <strain evidence="3 4">DSM 40224</strain>
    </source>
</reference>